<accession>A0A840RQ68</accession>
<dbReference type="GO" id="GO:0016757">
    <property type="term" value="F:glycosyltransferase activity"/>
    <property type="evidence" value="ECO:0007669"/>
    <property type="project" value="InterPro"/>
</dbReference>
<gene>
    <name evidence="3" type="ORF">HNR39_000955</name>
</gene>
<dbReference type="InterPro" id="IPR028098">
    <property type="entry name" value="Glyco_trans_4-like_N"/>
</dbReference>
<dbReference type="EMBL" id="JACHHQ010000002">
    <property type="protein sequence ID" value="MBB5199128.1"/>
    <property type="molecule type" value="Genomic_DNA"/>
</dbReference>
<comment type="caution">
    <text evidence="3">The sequence shown here is derived from an EMBL/GenBank/DDBJ whole genome shotgun (WGS) entry which is preliminary data.</text>
</comment>
<keyword evidence="4" id="KW-1185">Reference proteome</keyword>
<feature type="domain" description="Glycosyltransferase subfamily 4-like N-terminal" evidence="2">
    <location>
        <begin position="75"/>
        <end position="181"/>
    </location>
</feature>
<dbReference type="InterPro" id="IPR001296">
    <property type="entry name" value="Glyco_trans_1"/>
</dbReference>
<dbReference type="AlphaFoldDB" id="A0A840RQ68"/>
<dbReference type="CDD" id="cd03801">
    <property type="entry name" value="GT4_PimA-like"/>
    <property type="match status" value="1"/>
</dbReference>
<protein>
    <submittedName>
        <fullName evidence="3">Glycosyltransferase involved in cell wall biosynthesis</fullName>
    </submittedName>
</protein>
<dbReference type="Pfam" id="PF13439">
    <property type="entry name" value="Glyco_transf_4"/>
    <property type="match status" value="1"/>
</dbReference>
<keyword evidence="3" id="KW-0808">Transferase</keyword>
<feature type="domain" description="Glycosyl transferase family 1" evidence="1">
    <location>
        <begin position="190"/>
        <end position="363"/>
    </location>
</feature>
<dbReference type="SUPFAM" id="SSF53756">
    <property type="entry name" value="UDP-Glycosyltransferase/glycogen phosphorylase"/>
    <property type="match status" value="1"/>
</dbReference>
<name>A0A840RQ68_9BURK</name>
<sequence>MEFKAKKLRVLVVHSSAELYGSDRSLLDFVRNRNPDMEFTVALPEHGILVRELENAGAMVIVGEVCKIERAMLSPLGMLRLTKRAVRSVFFLTRVHRNISFDLVYSNTVAVMGGAFCARLWRIPHVWHVRELLEGSRALTWSFRHLVAKLSAVVVCNSAHTRDWISVPSAAEKYCVIWNGYEAPEVKVHRQIERASLGAGERDILFVLVGRINAWKGQQLLVHAFSRLIAKTACSGRLAIVGSAPVGQEHYERDLDACITRMNCAERVVLIPYHADIERVWIAADIVVVPSTSPEPFGRVAIEAMGFGRPVIAAAHGGLLEIVVHGETGYLVNPCDVDALAAAMEKMINDADLRQRMGDAGRARQLERFSLAAYETQMNEVIWSTSHNRQRSRTPTS</sequence>
<proteinExistence type="predicted"/>
<evidence type="ECO:0000259" key="2">
    <source>
        <dbReference type="Pfam" id="PF13439"/>
    </source>
</evidence>
<evidence type="ECO:0000313" key="3">
    <source>
        <dbReference type="EMBL" id="MBB5199128.1"/>
    </source>
</evidence>
<evidence type="ECO:0000259" key="1">
    <source>
        <dbReference type="Pfam" id="PF00534"/>
    </source>
</evidence>
<evidence type="ECO:0000313" key="4">
    <source>
        <dbReference type="Proteomes" id="UP000571084"/>
    </source>
</evidence>
<dbReference type="Gene3D" id="3.40.50.2000">
    <property type="entry name" value="Glycogen Phosphorylase B"/>
    <property type="match status" value="2"/>
</dbReference>
<organism evidence="3 4">
    <name type="scientific">Glaciimonas immobilis</name>
    <dbReference type="NCBI Taxonomy" id="728004"/>
    <lineage>
        <taxon>Bacteria</taxon>
        <taxon>Pseudomonadati</taxon>
        <taxon>Pseudomonadota</taxon>
        <taxon>Betaproteobacteria</taxon>
        <taxon>Burkholderiales</taxon>
        <taxon>Oxalobacteraceae</taxon>
        <taxon>Glaciimonas</taxon>
    </lineage>
</organism>
<dbReference type="Pfam" id="PF00534">
    <property type="entry name" value="Glycos_transf_1"/>
    <property type="match status" value="1"/>
</dbReference>
<dbReference type="RefSeq" id="WP_168055489.1">
    <property type="nucleotide sequence ID" value="NZ_JAAOZT010000006.1"/>
</dbReference>
<reference evidence="3 4" key="1">
    <citation type="submission" date="2020-08" db="EMBL/GenBank/DDBJ databases">
        <title>Genomic Encyclopedia of Type Strains, Phase IV (KMG-IV): sequencing the most valuable type-strain genomes for metagenomic binning, comparative biology and taxonomic classification.</title>
        <authorList>
            <person name="Goeker M."/>
        </authorList>
    </citation>
    <scope>NUCLEOTIDE SEQUENCE [LARGE SCALE GENOMIC DNA]</scope>
    <source>
        <strain evidence="3 4">DSM 23240</strain>
    </source>
</reference>
<dbReference type="Proteomes" id="UP000571084">
    <property type="component" value="Unassembled WGS sequence"/>
</dbReference>
<dbReference type="PANTHER" id="PTHR12526">
    <property type="entry name" value="GLYCOSYLTRANSFERASE"/>
    <property type="match status" value="1"/>
</dbReference>